<dbReference type="OrthoDB" id="332044at2"/>
<gene>
    <name evidence="2" type="ORF">EHQ59_07655</name>
</gene>
<evidence type="ECO:0000313" key="2">
    <source>
        <dbReference type="EMBL" id="TGL54060.1"/>
    </source>
</evidence>
<reference evidence="2" key="1">
    <citation type="journal article" date="2019" name="PLoS Negl. Trop. Dis.">
        <title>Revisiting the worldwide diversity of Leptospira species in the environment.</title>
        <authorList>
            <person name="Vincent A.T."/>
            <person name="Schiettekatte O."/>
            <person name="Bourhy P."/>
            <person name="Veyrier F.J."/>
            <person name="Picardeau M."/>
        </authorList>
    </citation>
    <scope>NUCLEOTIDE SEQUENCE [LARGE SCALE GENOMIC DNA]</scope>
    <source>
        <strain evidence="2">201702454</strain>
    </source>
</reference>
<dbReference type="Proteomes" id="UP000297609">
    <property type="component" value="Unassembled WGS sequence"/>
</dbReference>
<name>A0A4R9JQ33_9LEPT</name>
<keyword evidence="3" id="KW-1185">Reference proteome</keyword>
<keyword evidence="1" id="KW-0812">Transmembrane</keyword>
<sequence length="186" mass="21662">MDLRDLSLVFLVLFAVFAFFDGIVLHLWKYKLYRFKDTIYEHKLHTVRAIIFPIILIGFFQYELTGLLYLIVVLLGSLDWIIQILDMWEEKNARTRFGGLSSLEYILHVTLTSLHTSMFLLYLISKQDGSLSFQITEIQVAHQNFHFVAMNLLPGAIFVALLHIGLCHPYFRDTENFSGTQVKLEN</sequence>
<feature type="transmembrane region" description="Helical" evidence="1">
    <location>
        <begin position="40"/>
        <end position="60"/>
    </location>
</feature>
<keyword evidence="1" id="KW-0472">Membrane</keyword>
<proteinExistence type="predicted"/>
<evidence type="ECO:0000256" key="1">
    <source>
        <dbReference type="SAM" id="Phobius"/>
    </source>
</evidence>
<feature type="transmembrane region" description="Helical" evidence="1">
    <location>
        <begin position="145"/>
        <end position="166"/>
    </location>
</feature>
<feature type="transmembrane region" description="Helical" evidence="1">
    <location>
        <begin position="105"/>
        <end position="125"/>
    </location>
</feature>
<dbReference type="AlphaFoldDB" id="A0A4R9JQ33"/>
<organism evidence="2 3">
    <name type="scientific">Leptospira kemamanensis</name>
    <dbReference type="NCBI Taxonomy" id="2484942"/>
    <lineage>
        <taxon>Bacteria</taxon>
        <taxon>Pseudomonadati</taxon>
        <taxon>Spirochaetota</taxon>
        <taxon>Spirochaetia</taxon>
        <taxon>Leptospirales</taxon>
        <taxon>Leptospiraceae</taxon>
        <taxon>Leptospira</taxon>
    </lineage>
</organism>
<feature type="transmembrane region" description="Helical" evidence="1">
    <location>
        <begin position="6"/>
        <end position="28"/>
    </location>
</feature>
<dbReference type="RefSeq" id="WP_135618947.1">
    <property type="nucleotide sequence ID" value="NZ_RQGG01000019.1"/>
</dbReference>
<keyword evidence="1" id="KW-1133">Transmembrane helix</keyword>
<dbReference type="EMBL" id="RQGG01000019">
    <property type="protein sequence ID" value="TGL54060.1"/>
    <property type="molecule type" value="Genomic_DNA"/>
</dbReference>
<accession>A0A4R9JQ33</accession>
<protein>
    <submittedName>
        <fullName evidence="2">Uncharacterized protein</fullName>
    </submittedName>
</protein>
<comment type="caution">
    <text evidence="2">The sequence shown here is derived from an EMBL/GenBank/DDBJ whole genome shotgun (WGS) entry which is preliminary data.</text>
</comment>
<evidence type="ECO:0000313" key="3">
    <source>
        <dbReference type="Proteomes" id="UP000297609"/>
    </source>
</evidence>